<name>A0A432YRG0_9GAMM</name>
<dbReference type="EMBL" id="PIQA01000006">
    <property type="protein sequence ID" value="RUO64237.1"/>
    <property type="molecule type" value="Genomic_DNA"/>
</dbReference>
<sequence length="282" mass="31173">MKHVVACIDGSASTQSVCDYASWAALRLETPLTLFHVLDEARYPTETDMTGNIGLGSREALLEQLAELDQQRSKLALEQGHHMLESAKARALEDGVEQVNLRQRHGDLAESLHEIEDSMRLLVMGLHGEDTTRTTRVGSQLETVVRTMHRPILVAPEEFTEPKSVMLAYDGSDSSRKGIRLLAESPIFKGLPLHLVMVGAGTNDNHASIESAANHLRELGHDVRFEIRSGEVEPTLHAYQNEHNIDVLVMGAYGHSRIRQFLVGSTTTSILQTTNSALLLLR</sequence>
<dbReference type="SUPFAM" id="SSF52402">
    <property type="entry name" value="Adenine nucleotide alpha hydrolases-like"/>
    <property type="match status" value="2"/>
</dbReference>
<dbReference type="AlphaFoldDB" id="A0A432YRG0"/>
<dbReference type="InterPro" id="IPR006016">
    <property type="entry name" value="UspA"/>
</dbReference>
<dbReference type="Proteomes" id="UP000288361">
    <property type="component" value="Unassembled WGS sequence"/>
</dbReference>
<dbReference type="Pfam" id="PF00582">
    <property type="entry name" value="Usp"/>
    <property type="match status" value="2"/>
</dbReference>
<dbReference type="CDD" id="cd00293">
    <property type="entry name" value="USP-like"/>
    <property type="match status" value="2"/>
</dbReference>
<feature type="domain" description="UspA" evidence="2">
    <location>
        <begin position="213"/>
        <end position="281"/>
    </location>
</feature>
<evidence type="ECO:0000313" key="4">
    <source>
        <dbReference type="Proteomes" id="UP000288361"/>
    </source>
</evidence>
<protein>
    <submittedName>
        <fullName evidence="3">Universal stress protein UspA</fullName>
    </submittedName>
</protein>
<organism evidence="3 4">
    <name type="scientific">Idiomarina piscisalsi</name>
    <dbReference type="NCBI Taxonomy" id="1096243"/>
    <lineage>
        <taxon>Bacteria</taxon>
        <taxon>Pseudomonadati</taxon>
        <taxon>Pseudomonadota</taxon>
        <taxon>Gammaproteobacteria</taxon>
        <taxon>Alteromonadales</taxon>
        <taxon>Idiomarinaceae</taxon>
        <taxon>Idiomarina</taxon>
    </lineage>
</organism>
<feature type="domain" description="UspA" evidence="2">
    <location>
        <begin position="1"/>
        <end position="155"/>
    </location>
</feature>
<evidence type="ECO:0000256" key="1">
    <source>
        <dbReference type="ARBA" id="ARBA00008791"/>
    </source>
</evidence>
<dbReference type="RefSeq" id="WP_126752507.1">
    <property type="nucleotide sequence ID" value="NZ_JBHUMT010000015.1"/>
</dbReference>
<comment type="similarity">
    <text evidence="1">Belongs to the universal stress protein A family.</text>
</comment>
<proteinExistence type="inferred from homology"/>
<reference evidence="3 4" key="1">
    <citation type="journal article" date="2011" name="Front. Microbiol.">
        <title>Genomic signatures of strain selection and enhancement in Bacillus atrophaeus var. globigii, a historical biowarfare simulant.</title>
        <authorList>
            <person name="Gibbons H.S."/>
            <person name="Broomall S.M."/>
            <person name="McNew L.A."/>
            <person name="Daligault H."/>
            <person name="Chapman C."/>
            <person name="Bruce D."/>
            <person name="Karavis M."/>
            <person name="Krepps M."/>
            <person name="McGregor P.A."/>
            <person name="Hong C."/>
            <person name="Park K.H."/>
            <person name="Akmal A."/>
            <person name="Feldman A."/>
            <person name="Lin J.S."/>
            <person name="Chang W.E."/>
            <person name="Higgs B.W."/>
            <person name="Demirev P."/>
            <person name="Lindquist J."/>
            <person name="Liem A."/>
            <person name="Fochler E."/>
            <person name="Read T.D."/>
            <person name="Tapia R."/>
            <person name="Johnson S."/>
            <person name="Bishop-Lilly K.A."/>
            <person name="Detter C."/>
            <person name="Han C."/>
            <person name="Sozhamannan S."/>
            <person name="Rosenzweig C.N."/>
            <person name="Skowronski E.W."/>
        </authorList>
    </citation>
    <scope>NUCLEOTIDE SEQUENCE [LARGE SCALE GENOMIC DNA]</scope>
    <source>
        <strain evidence="3 4">TPS4-2</strain>
    </source>
</reference>
<dbReference type="Gene3D" id="3.40.50.12370">
    <property type="match status" value="1"/>
</dbReference>
<gene>
    <name evidence="3" type="ORF">CWI73_08745</name>
</gene>
<accession>A0A432YRG0</accession>
<comment type="caution">
    <text evidence="3">The sequence shown here is derived from an EMBL/GenBank/DDBJ whole genome shotgun (WGS) entry which is preliminary data.</text>
</comment>
<dbReference type="InterPro" id="IPR006015">
    <property type="entry name" value="Universal_stress_UspA"/>
</dbReference>
<dbReference type="PANTHER" id="PTHR46268">
    <property type="entry name" value="STRESS RESPONSE PROTEIN NHAX"/>
    <property type="match status" value="1"/>
</dbReference>
<evidence type="ECO:0000259" key="2">
    <source>
        <dbReference type="Pfam" id="PF00582"/>
    </source>
</evidence>
<dbReference type="PANTHER" id="PTHR46268:SF15">
    <property type="entry name" value="UNIVERSAL STRESS PROTEIN HP_0031"/>
    <property type="match status" value="1"/>
</dbReference>
<dbReference type="PRINTS" id="PR01438">
    <property type="entry name" value="UNVRSLSTRESS"/>
</dbReference>
<evidence type="ECO:0000313" key="3">
    <source>
        <dbReference type="EMBL" id="RUO64237.1"/>
    </source>
</evidence>